<comment type="caution">
    <text evidence="9">The sequence shown here is derived from an EMBL/GenBank/DDBJ whole genome shotgun (WGS) entry which is preliminary data.</text>
</comment>
<dbReference type="Pfam" id="PF07690">
    <property type="entry name" value="MFS_1"/>
    <property type="match status" value="1"/>
</dbReference>
<keyword evidence="3 7" id="KW-0812">Transmembrane</keyword>
<dbReference type="GO" id="GO:0022857">
    <property type="term" value="F:transmembrane transporter activity"/>
    <property type="evidence" value="ECO:0007669"/>
    <property type="project" value="InterPro"/>
</dbReference>
<keyword evidence="4" id="KW-0058">Aromatic hydrocarbons catabolism</keyword>
<keyword evidence="2" id="KW-0813">Transport</keyword>
<evidence type="ECO:0000256" key="6">
    <source>
        <dbReference type="ARBA" id="ARBA00023136"/>
    </source>
</evidence>
<dbReference type="InterPro" id="IPR020846">
    <property type="entry name" value="MFS_dom"/>
</dbReference>
<evidence type="ECO:0000313" key="9">
    <source>
        <dbReference type="EMBL" id="KFE51828.1"/>
    </source>
</evidence>
<dbReference type="Proteomes" id="UP000028643">
    <property type="component" value="Unassembled WGS sequence"/>
</dbReference>
<evidence type="ECO:0000256" key="5">
    <source>
        <dbReference type="ARBA" id="ARBA00022989"/>
    </source>
</evidence>
<dbReference type="SUPFAM" id="SSF103473">
    <property type="entry name" value="MFS general substrate transporter"/>
    <property type="match status" value="1"/>
</dbReference>
<evidence type="ECO:0000256" key="1">
    <source>
        <dbReference type="ARBA" id="ARBA00004141"/>
    </source>
</evidence>
<evidence type="ECO:0000259" key="8">
    <source>
        <dbReference type="PROSITE" id="PS50850"/>
    </source>
</evidence>
<dbReference type="PANTHER" id="PTHR43791">
    <property type="entry name" value="PERMEASE-RELATED"/>
    <property type="match status" value="1"/>
</dbReference>
<feature type="transmembrane region" description="Helical" evidence="7">
    <location>
        <begin position="61"/>
        <end position="78"/>
    </location>
</feature>
<feature type="transmembrane region" description="Helical" evidence="7">
    <location>
        <begin position="24"/>
        <end position="41"/>
    </location>
</feature>
<feature type="transmembrane region" description="Helical" evidence="7">
    <location>
        <begin position="318"/>
        <end position="338"/>
    </location>
</feature>
<dbReference type="Gene3D" id="1.20.1250.20">
    <property type="entry name" value="MFS general substrate transporter like domains"/>
    <property type="match status" value="2"/>
</dbReference>
<feature type="transmembrane region" description="Helical" evidence="7">
    <location>
        <begin position="409"/>
        <end position="429"/>
    </location>
</feature>
<dbReference type="GO" id="GO:0005886">
    <property type="term" value="C:plasma membrane"/>
    <property type="evidence" value="ECO:0007669"/>
    <property type="project" value="TreeGrafter"/>
</dbReference>
<dbReference type="InterPro" id="IPR011701">
    <property type="entry name" value="MFS"/>
</dbReference>
<dbReference type="AlphaFoldDB" id="A0A085V8R5"/>
<evidence type="ECO:0000256" key="3">
    <source>
        <dbReference type="ARBA" id="ARBA00022692"/>
    </source>
</evidence>
<comment type="subcellular location">
    <subcellularLocation>
        <location evidence="1">Membrane</location>
        <topology evidence="1">Multi-pass membrane protein</topology>
    </subcellularLocation>
</comment>
<feature type="transmembrane region" description="Helical" evidence="7">
    <location>
        <begin position="344"/>
        <end position="365"/>
    </location>
</feature>
<feature type="transmembrane region" description="Helical" evidence="7">
    <location>
        <begin position="285"/>
        <end position="306"/>
    </location>
</feature>
<sequence length="452" mass="50297">MTNTTVPVEAFDEDAFEDRIYRKVNWRIIPLFIACFLFAYLDRVNISFAKLQMQSDLGFSETVYGLGASLFFVGYFLFEVPSNMLLHKIGARVWIARIMVSWGITSACMMFVQNEFWFYTMRFLIGVMEAGFVPGVLYFFTQWYPGNRRVRVNSYFKSSICLCGIVGGPIAGLILGHFDGVLGMPGWRWLFLLEGIPSVLLGVVVFWFVCDRIEDAPWLNDREKKVVLARMAKEVQPQIPQTFKDIWKHPTTYVMSMIYLCLVMALTGLLFWMPQLIKTAGVADTMNIGLLTVIPYLGAVVGNLLIGASSDRHGERRWHMAGCAALTAAGYLVCASFPGQLVPLMVGMTMIMTGIIAWMPIFWTIPPRFLSGLAAAAGIALINSIGQLGGIIAPFMVGRIKDLTGVATPALYVLCVVCVLATALIIWGIPNRYYVRETIHDKPIASAVQAPA</sequence>
<feature type="transmembrane region" description="Helical" evidence="7">
    <location>
        <begin position="372"/>
        <end position="397"/>
    </location>
</feature>
<dbReference type="PANTHER" id="PTHR43791:SF36">
    <property type="entry name" value="TRANSPORTER, PUTATIVE (AFU_ORTHOLOGUE AFUA_6G08340)-RELATED"/>
    <property type="match status" value="1"/>
</dbReference>
<dbReference type="PATRIC" id="fig|317.174.peg.2189"/>
<dbReference type="RefSeq" id="WP_047574511.1">
    <property type="nucleotide sequence ID" value="NZ_JPQT01000100.1"/>
</dbReference>
<protein>
    <submittedName>
        <fullName evidence="9">MFS transporter permease</fullName>
    </submittedName>
</protein>
<keyword evidence="6 7" id="KW-0472">Membrane</keyword>
<dbReference type="FunFam" id="1.20.1250.20:FF:000018">
    <property type="entry name" value="MFS transporter permease"/>
    <property type="match status" value="1"/>
</dbReference>
<accession>A0A085V8R5</accession>
<evidence type="ECO:0000256" key="2">
    <source>
        <dbReference type="ARBA" id="ARBA00022448"/>
    </source>
</evidence>
<proteinExistence type="predicted"/>
<feature type="transmembrane region" description="Helical" evidence="7">
    <location>
        <begin position="253"/>
        <end position="273"/>
    </location>
</feature>
<dbReference type="PROSITE" id="PS50850">
    <property type="entry name" value="MFS"/>
    <property type="match status" value="1"/>
</dbReference>
<feature type="transmembrane region" description="Helical" evidence="7">
    <location>
        <begin position="190"/>
        <end position="210"/>
    </location>
</feature>
<dbReference type="EMBL" id="JPQT01000100">
    <property type="protein sequence ID" value="KFE51828.1"/>
    <property type="molecule type" value="Genomic_DNA"/>
</dbReference>
<keyword evidence="5 7" id="KW-1133">Transmembrane helix</keyword>
<feature type="transmembrane region" description="Helical" evidence="7">
    <location>
        <begin position="160"/>
        <end position="178"/>
    </location>
</feature>
<evidence type="ECO:0000313" key="10">
    <source>
        <dbReference type="Proteomes" id="UP000028643"/>
    </source>
</evidence>
<dbReference type="CDD" id="cd17319">
    <property type="entry name" value="MFS_ExuT_GudP_like"/>
    <property type="match status" value="1"/>
</dbReference>
<evidence type="ECO:0000256" key="4">
    <source>
        <dbReference type="ARBA" id="ARBA00022797"/>
    </source>
</evidence>
<feature type="transmembrane region" description="Helical" evidence="7">
    <location>
        <begin position="90"/>
        <end position="112"/>
    </location>
</feature>
<reference evidence="9 10" key="1">
    <citation type="submission" date="2014-07" db="EMBL/GenBank/DDBJ databases">
        <title>Draft Genome Sequences of Environmental Pseudomonas syringae strains.</title>
        <authorList>
            <person name="Baltrus D.A."/>
            <person name="Berge O."/>
            <person name="Morris C."/>
        </authorList>
    </citation>
    <scope>NUCLEOTIDE SEQUENCE [LARGE SCALE GENOMIC DNA]</scope>
    <source>
        <strain evidence="9 10">CEB003</strain>
    </source>
</reference>
<organism evidence="9 10">
    <name type="scientific">Pseudomonas syringae</name>
    <dbReference type="NCBI Taxonomy" id="317"/>
    <lineage>
        <taxon>Bacteria</taxon>
        <taxon>Pseudomonadati</taxon>
        <taxon>Pseudomonadota</taxon>
        <taxon>Gammaproteobacteria</taxon>
        <taxon>Pseudomonadales</taxon>
        <taxon>Pseudomonadaceae</taxon>
        <taxon>Pseudomonas</taxon>
    </lineage>
</organism>
<evidence type="ECO:0000256" key="7">
    <source>
        <dbReference type="SAM" id="Phobius"/>
    </source>
</evidence>
<feature type="transmembrane region" description="Helical" evidence="7">
    <location>
        <begin position="118"/>
        <end position="140"/>
    </location>
</feature>
<name>A0A085V8R5_PSESX</name>
<gene>
    <name evidence="9" type="ORF">IV02_10665</name>
</gene>
<feature type="domain" description="Major facilitator superfamily (MFS) profile" evidence="8">
    <location>
        <begin position="27"/>
        <end position="433"/>
    </location>
</feature>
<dbReference type="InterPro" id="IPR036259">
    <property type="entry name" value="MFS_trans_sf"/>
</dbReference>